<protein>
    <recommendedName>
        <fullName evidence="3">DUF4817 domain-containing protein</fullName>
    </recommendedName>
</protein>
<evidence type="ECO:0000313" key="1">
    <source>
        <dbReference type="EMBL" id="GBM65368.1"/>
    </source>
</evidence>
<dbReference type="Proteomes" id="UP000499080">
    <property type="component" value="Unassembled WGS sequence"/>
</dbReference>
<proteinExistence type="predicted"/>
<sequence length="149" mass="16532">METFVTTLYPCRRQGFQSLADKLSLLSGESSRNASSMNKPSPLTSFCTCLRSTPPKQDGLFASALAFSAWLGLLAHRTLTHWTFSSGGHMKSLVHETPVNSAADLVARIAVAADKFNTTPGIFERVRQSFLRRCELCNDTRGRHFEHLL</sequence>
<evidence type="ECO:0008006" key="3">
    <source>
        <dbReference type="Google" id="ProtNLM"/>
    </source>
</evidence>
<evidence type="ECO:0000313" key="2">
    <source>
        <dbReference type="Proteomes" id="UP000499080"/>
    </source>
</evidence>
<keyword evidence="2" id="KW-1185">Reference proteome</keyword>
<reference evidence="1 2" key="1">
    <citation type="journal article" date="2019" name="Sci. Rep.">
        <title>Orb-weaving spider Araneus ventricosus genome elucidates the spidroin gene catalogue.</title>
        <authorList>
            <person name="Kono N."/>
            <person name="Nakamura H."/>
            <person name="Ohtoshi R."/>
            <person name="Moran D.A.P."/>
            <person name="Shinohara A."/>
            <person name="Yoshida Y."/>
            <person name="Fujiwara M."/>
            <person name="Mori M."/>
            <person name="Tomita M."/>
            <person name="Arakawa K."/>
        </authorList>
    </citation>
    <scope>NUCLEOTIDE SEQUENCE [LARGE SCALE GENOMIC DNA]</scope>
</reference>
<name>A0A4Y2HJF4_ARAVE</name>
<organism evidence="1 2">
    <name type="scientific">Araneus ventricosus</name>
    <name type="common">Orbweaver spider</name>
    <name type="synonym">Epeira ventricosa</name>
    <dbReference type="NCBI Taxonomy" id="182803"/>
    <lineage>
        <taxon>Eukaryota</taxon>
        <taxon>Metazoa</taxon>
        <taxon>Ecdysozoa</taxon>
        <taxon>Arthropoda</taxon>
        <taxon>Chelicerata</taxon>
        <taxon>Arachnida</taxon>
        <taxon>Araneae</taxon>
        <taxon>Araneomorphae</taxon>
        <taxon>Entelegynae</taxon>
        <taxon>Araneoidea</taxon>
        <taxon>Araneidae</taxon>
        <taxon>Araneus</taxon>
    </lineage>
</organism>
<dbReference type="AlphaFoldDB" id="A0A4Y2HJF4"/>
<accession>A0A4Y2HJF4</accession>
<gene>
    <name evidence="1" type="ORF">AVEN_98192_1</name>
</gene>
<dbReference type="EMBL" id="BGPR01001975">
    <property type="protein sequence ID" value="GBM65368.1"/>
    <property type="molecule type" value="Genomic_DNA"/>
</dbReference>
<comment type="caution">
    <text evidence="1">The sequence shown here is derived from an EMBL/GenBank/DDBJ whole genome shotgun (WGS) entry which is preliminary data.</text>
</comment>